<dbReference type="InterPro" id="IPR002918">
    <property type="entry name" value="Lipase_EstA/Esterase_EstB"/>
</dbReference>
<keyword evidence="3" id="KW-1185">Reference proteome</keyword>
<gene>
    <name evidence="2" type="ORF">SAMN05445060_3004</name>
</gene>
<dbReference type="STRING" id="1344003.SAMN05445060_3004"/>
<reference evidence="2 3" key="1">
    <citation type="submission" date="2017-01" db="EMBL/GenBank/DDBJ databases">
        <authorList>
            <person name="Mah S.A."/>
            <person name="Swanson W.J."/>
            <person name="Moy G.W."/>
            <person name="Vacquier V.D."/>
        </authorList>
    </citation>
    <scope>NUCLEOTIDE SEQUENCE [LARGE SCALE GENOMIC DNA]</scope>
    <source>
        <strain evidence="2 3">CPCC 203464</strain>
    </source>
</reference>
<dbReference type="GO" id="GO:0016042">
    <property type="term" value="P:lipid catabolic process"/>
    <property type="evidence" value="ECO:0007669"/>
    <property type="project" value="InterPro"/>
</dbReference>
<organism evidence="2 3">
    <name type="scientific">Williamsia sterculiae</name>
    <dbReference type="NCBI Taxonomy" id="1344003"/>
    <lineage>
        <taxon>Bacteria</taxon>
        <taxon>Bacillati</taxon>
        <taxon>Actinomycetota</taxon>
        <taxon>Actinomycetes</taxon>
        <taxon>Mycobacteriales</taxon>
        <taxon>Nocardiaceae</taxon>
        <taxon>Williamsia</taxon>
    </lineage>
</organism>
<dbReference type="Proteomes" id="UP000186218">
    <property type="component" value="Unassembled WGS sequence"/>
</dbReference>
<dbReference type="AlphaFoldDB" id="A0A1N7GQU0"/>
<sequence>MRPRGKPWVRTAAIAVAISAASVLGVGAVGGGEASAAPANLPGANNLGCRPSAAHPRPVILIHGTWSGAVATWEKMSAALQAEGYCVYAQDFGGRRPGSTENLLGFLGGDDIRASARTLAAFVTTIRTSTGASQVDLVGHSQGALVARQYLKFNGGANPAHPERNVVKNLVSLSGTNHGTSYDSKQQMGAMAQLIGIPVVRLASTTVGPSFVQQMAGSPFLRQLNDGGDTLPGVVYTALGTRDDTVVTPPASTFLTAGPGAVVHNQWIQSGCPGLEVDHMGMTSNPNAIWATLNALDPSYRVRHPRVCG</sequence>
<dbReference type="RefSeq" id="WP_076480936.1">
    <property type="nucleotide sequence ID" value="NZ_FTNT01000009.1"/>
</dbReference>
<dbReference type="OrthoDB" id="8871309at2"/>
<evidence type="ECO:0000256" key="1">
    <source>
        <dbReference type="SAM" id="SignalP"/>
    </source>
</evidence>
<dbReference type="PANTHER" id="PTHR32015">
    <property type="entry name" value="FASTING INDUCED LIPASE"/>
    <property type="match status" value="1"/>
</dbReference>
<dbReference type="EMBL" id="FTNT01000009">
    <property type="protein sequence ID" value="SIS14942.1"/>
    <property type="molecule type" value="Genomic_DNA"/>
</dbReference>
<proteinExistence type="predicted"/>
<dbReference type="SUPFAM" id="SSF53474">
    <property type="entry name" value="alpha/beta-Hydrolases"/>
    <property type="match status" value="1"/>
</dbReference>
<evidence type="ECO:0000313" key="3">
    <source>
        <dbReference type="Proteomes" id="UP000186218"/>
    </source>
</evidence>
<dbReference type="Gene3D" id="3.40.50.1820">
    <property type="entry name" value="alpha/beta hydrolase"/>
    <property type="match status" value="1"/>
</dbReference>
<keyword evidence="1" id="KW-0732">Signal</keyword>
<name>A0A1N7GQU0_9NOCA</name>
<dbReference type="Pfam" id="PF01674">
    <property type="entry name" value="Lipase_2"/>
    <property type="match status" value="1"/>
</dbReference>
<feature type="chain" id="PRO_5039519858" evidence="1">
    <location>
        <begin position="29"/>
        <end position="309"/>
    </location>
</feature>
<feature type="signal peptide" evidence="1">
    <location>
        <begin position="1"/>
        <end position="28"/>
    </location>
</feature>
<evidence type="ECO:0000313" key="2">
    <source>
        <dbReference type="EMBL" id="SIS14942.1"/>
    </source>
</evidence>
<accession>A0A1N7GQU0</accession>
<dbReference type="InterPro" id="IPR029058">
    <property type="entry name" value="AB_hydrolase_fold"/>
</dbReference>
<protein>
    <submittedName>
        <fullName evidence="2">Lipase (Class 2)</fullName>
    </submittedName>
</protein>
<dbReference type="GO" id="GO:0016298">
    <property type="term" value="F:lipase activity"/>
    <property type="evidence" value="ECO:0007669"/>
    <property type="project" value="TreeGrafter"/>
</dbReference>
<dbReference type="PANTHER" id="PTHR32015:SF1">
    <property type="entry name" value="LIPASE"/>
    <property type="match status" value="1"/>
</dbReference>